<reference evidence="7" key="1">
    <citation type="submission" date="2020-05" db="EMBL/GenBank/DDBJ databases">
        <authorList>
            <person name="Chiriac C."/>
            <person name="Salcher M."/>
            <person name="Ghai R."/>
            <person name="Kavagutti S V."/>
        </authorList>
    </citation>
    <scope>NUCLEOTIDE SEQUENCE</scope>
</reference>
<evidence type="ECO:0000313" key="8">
    <source>
        <dbReference type="EMBL" id="CAB4620118.1"/>
    </source>
</evidence>
<feature type="transmembrane region" description="Helical" evidence="5">
    <location>
        <begin position="245"/>
        <end position="262"/>
    </location>
</feature>
<keyword evidence="2 5" id="KW-0812">Transmembrane</keyword>
<dbReference type="EMBL" id="CAEZVG010000012">
    <property type="protein sequence ID" value="CAB4620118.1"/>
    <property type="molecule type" value="Genomic_DNA"/>
</dbReference>
<comment type="subcellular location">
    <subcellularLocation>
        <location evidence="1">Membrane</location>
        <topology evidence="1">Multi-pass membrane protein</topology>
    </subcellularLocation>
</comment>
<feature type="transmembrane region" description="Helical" evidence="5">
    <location>
        <begin position="212"/>
        <end position="238"/>
    </location>
</feature>
<evidence type="ECO:0000256" key="2">
    <source>
        <dbReference type="ARBA" id="ARBA00022692"/>
    </source>
</evidence>
<evidence type="ECO:0000259" key="6">
    <source>
        <dbReference type="Pfam" id="PF00892"/>
    </source>
</evidence>
<evidence type="ECO:0000313" key="7">
    <source>
        <dbReference type="EMBL" id="CAB4541312.1"/>
    </source>
</evidence>
<name>A0A6J6BQQ6_9ZZZZ</name>
<evidence type="ECO:0000256" key="3">
    <source>
        <dbReference type="ARBA" id="ARBA00022989"/>
    </source>
</evidence>
<dbReference type="PANTHER" id="PTHR32322:SF2">
    <property type="entry name" value="EAMA DOMAIN-CONTAINING PROTEIN"/>
    <property type="match status" value="1"/>
</dbReference>
<feature type="transmembrane region" description="Helical" evidence="5">
    <location>
        <begin position="67"/>
        <end position="86"/>
    </location>
</feature>
<evidence type="ECO:0000256" key="1">
    <source>
        <dbReference type="ARBA" id="ARBA00004141"/>
    </source>
</evidence>
<dbReference type="InterPro" id="IPR000620">
    <property type="entry name" value="EamA_dom"/>
</dbReference>
<feature type="transmembrane region" description="Helical" evidence="5">
    <location>
        <begin position="268"/>
        <end position="285"/>
    </location>
</feature>
<accession>A0A6J6BQQ6</accession>
<dbReference type="InterPro" id="IPR037185">
    <property type="entry name" value="EmrE-like"/>
</dbReference>
<keyword evidence="4 5" id="KW-0472">Membrane</keyword>
<sequence length="294" mass="31209">MSRRGWLLFFMTGLLWGIPYLFIKVAVDPDGGFSPAIVVCLRTAIGAAILLPWAIRQKTLGDAIRGIRYVAPYAVLEMIGPWILIGTAEQKISSGLAGLLVASVPIWATIFASLKGDKTVWQRKRLFGIAIGFVGLVLVVGIESIKGGSDPLSILMVLVASIAYAYAVMFVQSGLPGVSGVAINGVAMLITAIFYLPFTVAQWPSHHIDQSAIWSVVALGIFSSGIAFAIFFTLVDIIGVARASLVTYLNTAFAVVLGVIILGEPITTGIIIGLPLVLFGSYLASRKSEAKINA</sequence>
<feature type="transmembrane region" description="Helical" evidence="5">
    <location>
        <begin position="92"/>
        <end position="114"/>
    </location>
</feature>
<keyword evidence="3 5" id="KW-1133">Transmembrane helix</keyword>
<dbReference type="PANTHER" id="PTHR32322">
    <property type="entry name" value="INNER MEMBRANE TRANSPORTER"/>
    <property type="match status" value="1"/>
</dbReference>
<dbReference type="SUPFAM" id="SSF103481">
    <property type="entry name" value="Multidrug resistance efflux transporter EmrE"/>
    <property type="match status" value="2"/>
</dbReference>
<feature type="domain" description="EamA" evidence="6">
    <location>
        <begin position="4"/>
        <end position="140"/>
    </location>
</feature>
<dbReference type="EMBL" id="CAEZSP010000016">
    <property type="protein sequence ID" value="CAB4541312.1"/>
    <property type="molecule type" value="Genomic_DNA"/>
</dbReference>
<evidence type="ECO:0000256" key="4">
    <source>
        <dbReference type="ARBA" id="ARBA00023136"/>
    </source>
</evidence>
<dbReference type="GO" id="GO:0016020">
    <property type="term" value="C:membrane"/>
    <property type="evidence" value="ECO:0007669"/>
    <property type="project" value="UniProtKB-SubCell"/>
</dbReference>
<dbReference type="AlphaFoldDB" id="A0A6J6BQQ6"/>
<protein>
    <submittedName>
        <fullName evidence="7">Unannotated protein</fullName>
    </submittedName>
</protein>
<feature type="transmembrane region" description="Helical" evidence="5">
    <location>
        <begin position="151"/>
        <end position="171"/>
    </location>
</feature>
<dbReference type="InterPro" id="IPR050638">
    <property type="entry name" value="AA-Vitamin_Transporters"/>
</dbReference>
<feature type="transmembrane region" description="Helical" evidence="5">
    <location>
        <begin position="7"/>
        <end position="27"/>
    </location>
</feature>
<proteinExistence type="predicted"/>
<feature type="transmembrane region" description="Helical" evidence="5">
    <location>
        <begin position="178"/>
        <end position="200"/>
    </location>
</feature>
<evidence type="ECO:0000256" key="5">
    <source>
        <dbReference type="SAM" id="Phobius"/>
    </source>
</evidence>
<organism evidence="7">
    <name type="scientific">freshwater metagenome</name>
    <dbReference type="NCBI Taxonomy" id="449393"/>
    <lineage>
        <taxon>unclassified sequences</taxon>
        <taxon>metagenomes</taxon>
        <taxon>ecological metagenomes</taxon>
    </lineage>
</organism>
<feature type="domain" description="EamA" evidence="6">
    <location>
        <begin position="153"/>
        <end position="285"/>
    </location>
</feature>
<feature type="transmembrane region" description="Helical" evidence="5">
    <location>
        <begin position="33"/>
        <end position="55"/>
    </location>
</feature>
<dbReference type="Pfam" id="PF00892">
    <property type="entry name" value="EamA"/>
    <property type="match status" value="2"/>
</dbReference>
<gene>
    <name evidence="7" type="ORF">UFOPK1440_00482</name>
    <name evidence="8" type="ORF">UFOPK1946_00398</name>
</gene>
<feature type="transmembrane region" description="Helical" evidence="5">
    <location>
        <begin position="126"/>
        <end position="145"/>
    </location>
</feature>